<evidence type="ECO:0000313" key="9">
    <source>
        <dbReference type="EMBL" id="QKE26122.1"/>
    </source>
</evidence>
<keyword evidence="6 7" id="KW-0472">Membrane</keyword>
<evidence type="ECO:0000256" key="2">
    <source>
        <dbReference type="ARBA" id="ARBA00022475"/>
    </source>
</evidence>
<dbReference type="PROSITE" id="PS00198">
    <property type="entry name" value="4FE4S_FER_1"/>
    <property type="match status" value="1"/>
</dbReference>
<feature type="transmembrane region" description="Helical" evidence="7">
    <location>
        <begin position="397"/>
        <end position="420"/>
    </location>
</feature>
<feature type="transmembrane region" description="Helical" evidence="7">
    <location>
        <begin position="27"/>
        <end position="49"/>
    </location>
</feature>
<keyword evidence="5" id="KW-0411">Iron-sulfur</keyword>
<dbReference type="InterPro" id="IPR052378">
    <property type="entry name" value="NosR_regulator"/>
</dbReference>
<dbReference type="PANTHER" id="PTHR30224">
    <property type="entry name" value="ELECTRON TRANSPORT PROTEIN"/>
    <property type="match status" value="1"/>
</dbReference>
<feature type="transmembrane region" description="Helical" evidence="7">
    <location>
        <begin position="61"/>
        <end position="86"/>
    </location>
</feature>
<evidence type="ECO:0000256" key="5">
    <source>
        <dbReference type="ARBA" id="ARBA00023014"/>
    </source>
</evidence>
<gene>
    <name evidence="9" type="ORF">AAQM_1373</name>
</gene>
<dbReference type="AlphaFoldDB" id="A0AAE7E1P5"/>
<evidence type="ECO:0000256" key="6">
    <source>
        <dbReference type="ARBA" id="ARBA00023136"/>
    </source>
</evidence>
<accession>A0AAE7E1P5</accession>
<dbReference type="KEGG" id="aaqi:AAQM_1373"/>
<dbReference type="PANTHER" id="PTHR30224:SF4">
    <property type="entry name" value="ELECTRON TRANSPORT PROTEIN YCCM-RELATED"/>
    <property type="match status" value="1"/>
</dbReference>
<dbReference type="InterPro" id="IPR017896">
    <property type="entry name" value="4Fe4S_Fe-S-bd"/>
</dbReference>
<keyword evidence="4" id="KW-0408">Iron</keyword>
<reference evidence="9 10" key="1">
    <citation type="submission" date="2018-07" db="EMBL/GenBank/DDBJ databases">
        <title>Identification of phenol metabolism pathways in Arcobacter.</title>
        <authorList>
            <person name="Miller W.G."/>
            <person name="Yee E."/>
            <person name="Bono J.L."/>
        </authorList>
    </citation>
    <scope>NUCLEOTIDE SEQUENCE [LARGE SCALE GENOMIC DNA]</scope>
    <source>
        <strain evidence="9 10">W63</strain>
    </source>
</reference>
<feature type="domain" description="4Fe-4S ferredoxin-type" evidence="8">
    <location>
        <begin position="141"/>
        <end position="178"/>
    </location>
</feature>
<keyword evidence="7" id="KW-0812">Transmembrane</keyword>
<sequence>MKNIIQKSRRDLFSFALFNFLFKNKMFLFLLRLTISFLFFYAIFLGFLYPTKEQNLFTTALFWSLFWSFFMVLSLSTLGRVFCGICPHGFIGKFITKIGLKRKIPKALANPFIGLGVILIGYWMIVFLFPGTYSIPYNTALFFAVLTLLSFVIYYLYDEMAYCKYICPLGTVTKAFSKVSFTKLETYTDGCGTCKTFDCSKACSYNLKPFTFVKKNSMEDCTLCMDCALSCENVAFNLKKPSSTLFEKFKTQKVEVWTILILTSILSFAMTFKHSLNRTAIADEFIWNKISVYLKSFINSDFISIDGFSVLFFSIFFVLGLNIIGMFIGSKIMKVEYEKTFYTLGYALTPLFIIGGLSHILQFFFTNYASNIINGVNQAFFLGFETMKPLANRGESWLFIFKIFTHIAYIWAFVLMYYRLKLIETKRFLKIIAYPFVSIVIIFYMFLNFYTGYVFKTYGVNKNAHNHSSHQIKIKE</sequence>
<name>A0AAE7E1P5_9BACT</name>
<dbReference type="RefSeq" id="WP_129094564.1">
    <property type="nucleotide sequence ID" value="NZ_CBCSAE010000004.1"/>
</dbReference>
<dbReference type="GO" id="GO:0051536">
    <property type="term" value="F:iron-sulfur cluster binding"/>
    <property type="evidence" value="ECO:0007669"/>
    <property type="project" value="UniProtKB-KW"/>
</dbReference>
<feature type="transmembrane region" description="Helical" evidence="7">
    <location>
        <begin position="308"/>
        <end position="329"/>
    </location>
</feature>
<protein>
    <submittedName>
        <fullName evidence="9">Polyferredoxin-like protein</fullName>
    </submittedName>
</protein>
<evidence type="ECO:0000256" key="1">
    <source>
        <dbReference type="ARBA" id="ARBA00004236"/>
    </source>
</evidence>
<keyword evidence="3" id="KW-0479">Metal-binding</keyword>
<evidence type="ECO:0000259" key="8">
    <source>
        <dbReference type="Pfam" id="PF12801"/>
    </source>
</evidence>
<proteinExistence type="predicted"/>
<feature type="domain" description="4Fe-4S ferredoxin-type" evidence="8">
    <location>
        <begin position="59"/>
        <end position="105"/>
    </location>
</feature>
<comment type="subcellular location">
    <subcellularLocation>
        <location evidence="1">Cell membrane</location>
    </subcellularLocation>
</comment>
<evidence type="ECO:0000256" key="3">
    <source>
        <dbReference type="ARBA" id="ARBA00022723"/>
    </source>
</evidence>
<evidence type="ECO:0000256" key="4">
    <source>
        <dbReference type="ARBA" id="ARBA00023004"/>
    </source>
</evidence>
<evidence type="ECO:0000256" key="7">
    <source>
        <dbReference type="SAM" id="Phobius"/>
    </source>
</evidence>
<organism evidence="9 10">
    <name type="scientific">Arcobacter aquimarinus</name>
    <dbReference type="NCBI Taxonomy" id="1315211"/>
    <lineage>
        <taxon>Bacteria</taxon>
        <taxon>Pseudomonadati</taxon>
        <taxon>Campylobacterota</taxon>
        <taxon>Epsilonproteobacteria</taxon>
        <taxon>Campylobacterales</taxon>
        <taxon>Arcobacteraceae</taxon>
        <taxon>Arcobacter</taxon>
    </lineage>
</organism>
<feature type="transmembrane region" description="Helical" evidence="7">
    <location>
        <begin position="107"/>
        <end position="129"/>
    </location>
</feature>
<keyword evidence="7" id="KW-1133">Transmembrane helix</keyword>
<dbReference type="SUPFAM" id="SSF54862">
    <property type="entry name" value="4Fe-4S ferredoxins"/>
    <property type="match status" value="1"/>
</dbReference>
<dbReference type="GO" id="GO:0046872">
    <property type="term" value="F:metal ion binding"/>
    <property type="evidence" value="ECO:0007669"/>
    <property type="project" value="UniProtKB-KW"/>
</dbReference>
<keyword evidence="10" id="KW-1185">Reference proteome</keyword>
<keyword evidence="2" id="KW-1003">Cell membrane</keyword>
<feature type="transmembrane region" description="Helical" evidence="7">
    <location>
        <begin position="432"/>
        <end position="453"/>
    </location>
</feature>
<evidence type="ECO:0000313" key="10">
    <source>
        <dbReference type="Proteomes" id="UP000502065"/>
    </source>
</evidence>
<feature type="transmembrane region" description="Helical" evidence="7">
    <location>
        <begin position="254"/>
        <end position="272"/>
    </location>
</feature>
<dbReference type="InterPro" id="IPR017900">
    <property type="entry name" value="4Fe4S_Fe_S_CS"/>
</dbReference>
<dbReference type="GO" id="GO:0005886">
    <property type="term" value="C:plasma membrane"/>
    <property type="evidence" value="ECO:0007669"/>
    <property type="project" value="UniProtKB-SubCell"/>
</dbReference>
<feature type="transmembrane region" description="Helical" evidence="7">
    <location>
        <begin position="135"/>
        <end position="157"/>
    </location>
</feature>
<feature type="transmembrane region" description="Helical" evidence="7">
    <location>
        <begin position="341"/>
        <end position="365"/>
    </location>
</feature>
<dbReference type="EMBL" id="CP030944">
    <property type="protein sequence ID" value="QKE26122.1"/>
    <property type="molecule type" value="Genomic_DNA"/>
</dbReference>
<dbReference type="Proteomes" id="UP000502065">
    <property type="component" value="Chromosome"/>
</dbReference>
<dbReference type="Pfam" id="PF12801">
    <property type="entry name" value="Fer4_5"/>
    <property type="match status" value="2"/>
</dbReference>